<comment type="caution">
    <text evidence="2">The sequence shown here is derived from an EMBL/GenBank/DDBJ whole genome shotgun (WGS) entry which is preliminary data.</text>
</comment>
<dbReference type="InterPro" id="IPR030396">
    <property type="entry name" value="Peptidase_S6_dom"/>
</dbReference>
<protein>
    <recommendedName>
        <fullName evidence="1">Peptidase S6 domain-containing protein</fullName>
    </recommendedName>
</protein>
<gene>
    <name evidence="2" type="ORF">GXK51_22150</name>
</gene>
<proteinExistence type="predicted"/>
<sequence length="44" mass="5036">MISFYQSDTYAGTVNNNIDYQIFRDFAENKGKFIPGVTNITILD</sequence>
<dbReference type="EMBL" id="JAAECA010000181">
    <property type="protein sequence ID" value="NDL81308.1"/>
    <property type="molecule type" value="Genomic_DNA"/>
</dbReference>
<dbReference type="Pfam" id="PF02395">
    <property type="entry name" value="Peptidase_S6"/>
    <property type="match status" value="1"/>
</dbReference>
<name>A0A6D0XWN0_ECOLX</name>
<dbReference type="Gene3D" id="2.40.10.120">
    <property type="match status" value="1"/>
</dbReference>
<evidence type="ECO:0000259" key="1">
    <source>
        <dbReference type="PROSITE" id="PS51691"/>
    </source>
</evidence>
<organism evidence="2">
    <name type="scientific">Escherichia coli</name>
    <dbReference type="NCBI Taxonomy" id="562"/>
    <lineage>
        <taxon>Bacteria</taxon>
        <taxon>Pseudomonadati</taxon>
        <taxon>Pseudomonadota</taxon>
        <taxon>Gammaproteobacteria</taxon>
        <taxon>Enterobacterales</taxon>
        <taxon>Enterobacteriaceae</taxon>
        <taxon>Escherichia</taxon>
    </lineage>
</organism>
<dbReference type="PROSITE" id="PS51691">
    <property type="entry name" value="PEPTIDASE_S6"/>
    <property type="match status" value="1"/>
</dbReference>
<feature type="domain" description="Peptidase S6" evidence="1">
    <location>
        <begin position="12"/>
        <end position="44"/>
    </location>
</feature>
<reference evidence="2" key="1">
    <citation type="submission" date="2020-01" db="EMBL/GenBank/DDBJ databases">
        <title>Draft Genome Sequences of Shiga Toxin-Producing Escherichia coli from Food and Clinical samples.</title>
        <authorList>
            <person name="Alotaibi K."/>
            <person name="Han J."/>
            <person name="Kim M."/>
            <person name="Khan A."/>
        </authorList>
    </citation>
    <scope>NUCLEOTIDE SEQUENCE</scope>
    <source>
        <strain evidence="2">EC872416</strain>
    </source>
</reference>
<dbReference type="AlphaFoldDB" id="A0A6D0XWN0"/>
<accession>A0A6D0XWN0</accession>
<dbReference type="GO" id="GO:0004175">
    <property type="term" value="F:endopeptidase activity"/>
    <property type="evidence" value="ECO:0007669"/>
    <property type="project" value="InterPro"/>
</dbReference>
<evidence type="ECO:0000313" key="2">
    <source>
        <dbReference type="EMBL" id="NDL81308.1"/>
    </source>
</evidence>